<dbReference type="InterPro" id="IPR003380">
    <property type="entry name" value="SKI/SNO/DAC"/>
</dbReference>
<dbReference type="InterPro" id="IPR023216">
    <property type="entry name" value="Tscrpt_reg_SKI_SnoN"/>
</dbReference>
<dbReference type="KEGG" id="sfm:108927545"/>
<proteinExistence type="inferred from homology"/>
<feature type="region of interest" description="Disordered" evidence="3">
    <location>
        <begin position="1"/>
        <end position="93"/>
    </location>
</feature>
<dbReference type="GO" id="GO:0030514">
    <property type="term" value="P:negative regulation of BMP signaling pathway"/>
    <property type="evidence" value="ECO:0007669"/>
    <property type="project" value="TreeGrafter"/>
</dbReference>
<evidence type="ECO:0000256" key="1">
    <source>
        <dbReference type="ARBA" id="ARBA00009513"/>
    </source>
</evidence>
<dbReference type="GO" id="GO:0000122">
    <property type="term" value="P:negative regulation of transcription by RNA polymerase II"/>
    <property type="evidence" value="ECO:0007669"/>
    <property type="project" value="TreeGrafter"/>
</dbReference>
<evidence type="ECO:0000256" key="2">
    <source>
        <dbReference type="SAM" id="Coils"/>
    </source>
</evidence>
<dbReference type="Pfam" id="PF02437">
    <property type="entry name" value="Ski_Sno_DHD"/>
    <property type="match status" value="1"/>
</dbReference>
<dbReference type="GO" id="GO:0030512">
    <property type="term" value="P:negative regulation of transforming growth factor beta receptor signaling pathway"/>
    <property type="evidence" value="ECO:0007669"/>
    <property type="project" value="TreeGrafter"/>
</dbReference>
<dbReference type="Gene3D" id="3.10.260.20">
    <property type="entry name" value="Ski"/>
    <property type="match status" value="1"/>
</dbReference>
<dbReference type="OrthoDB" id="3938623at2759"/>
<dbReference type="SUPFAM" id="SSF46955">
    <property type="entry name" value="Putative DNA-binding domain"/>
    <property type="match status" value="1"/>
</dbReference>
<keyword evidence="6" id="KW-1185">Reference proteome</keyword>
<dbReference type="SMART" id="SM01046">
    <property type="entry name" value="c-SKI_SMAD_bind"/>
    <property type="match status" value="1"/>
</dbReference>
<gene>
    <name evidence="5" type="primary">SKIL</name>
    <name evidence="5" type="synonym">LOC108927545</name>
</gene>
<dbReference type="FunFam" id="3.10.390.10:FF:000002">
    <property type="entry name" value="Putative ski oncogene"/>
    <property type="match status" value="1"/>
</dbReference>
<dbReference type="InterPro" id="IPR009061">
    <property type="entry name" value="DNA-bd_dom_put_sf"/>
</dbReference>
<dbReference type="SUPFAM" id="SSF63763">
    <property type="entry name" value="SAND domain-like"/>
    <property type="match status" value="1"/>
</dbReference>
<dbReference type="InterPro" id="IPR010919">
    <property type="entry name" value="SAND-like_dom_sf"/>
</dbReference>
<reference evidence="5" key="3">
    <citation type="submission" date="2025-09" db="UniProtKB">
        <authorList>
            <consortium name="Ensembl"/>
        </authorList>
    </citation>
    <scope>IDENTIFICATION</scope>
</reference>
<dbReference type="Proteomes" id="UP000694397">
    <property type="component" value="Chromosome 19"/>
</dbReference>
<evidence type="ECO:0000313" key="5">
    <source>
        <dbReference type="Ensembl" id="ENSSFOP00015043164.1"/>
    </source>
</evidence>
<dbReference type="GO" id="GO:0005667">
    <property type="term" value="C:transcription regulator complex"/>
    <property type="evidence" value="ECO:0007669"/>
    <property type="project" value="TreeGrafter"/>
</dbReference>
<dbReference type="GeneTree" id="ENSGT00940000158435"/>
<dbReference type="GO" id="GO:0000978">
    <property type="term" value="F:RNA polymerase II cis-regulatory region sequence-specific DNA binding"/>
    <property type="evidence" value="ECO:0007669"/>
    <property type="project" value="TreeGrafter"/>
</dbReference>
<protein>
    <submittedName>
        <fullName evidence="5">SKI-like proto-oncogene b</fullName>
    </submittedName>
</protein>
<feature type="compositionally biased region" description="Basic and acidic residues" evidence="3">
    <location>
        <begin position="71"/>
        <end position="82"/>
    </location>
</feature>
<dbReference type="GO" id="GO:0046332">
    <property type="term" value="F:SMAD binding"/>
    <property type="evidence" value="ECO:0007669"/>
    <property type="project" value="InterPro"/>
</dbReference>
<dbReference type="Pfam" id="PF08782">
    <property type="entry name" value="c-SKI_SMAD_bind"/>
    <property type="match status" value="1"/>
</dbReference>
<feature type="coiled-coil region" evidence="2">
    <location>
        <begin position="589"/>
        <end position="637"/>
    </location>
</feature>
<dbReference type="GO" id="GO:0005634">
    <property type="term" value="C:nucleus"/>
    <property type="evidence" value="ECO:0007669"/>
    <property type="project" value="TreeGrafter"/>
</dbReference>
<evidence type="ECO:0000259" key="4">
    <source>
        <dbReference type="SMART" id="SM01046"/>
    </source>
</evidence>
<feature type="region of interest" description="Disordered" evidence="3">
    <location>
        <begin position="109"/>
        <end position="135"/>
    </location>
</feature>
<dbReference type="PANTHER" id="PTHR10005">
    <property type="entry name" value="SKI ONCOGENE-RELATED"/>
    <property type="match status" value="1"/>
</dbReference>
<dbReference type="GO" id="GO:0005737">
    <property type="term" value="C:cytoplasm"/>
    <property type="evidence" value="ECO:0007669"/>
    <property type="project" value="TreeGrafter"/>
</dbReference>
<comment type="similarity">
    <text evidence="1">Belongs to the SKI family.</text>
</comment>
<dbReference type="CDD" id="cd21084">
    <property type="entry name" value="DHD_Sno"/>
    <property type="match status" value="1"/>
</dbReference>
<feature type="region of interest" description="Disordered" evidence="3">
    <location>
        <begin position="355"/>
        <end position="385"/>
    </location>
</feature>
<sequence>MPSAQAGLRAERREPAVSRGSARRVTRTRGPEAPLKKRLMAEMDLKRQASRGNPGAPRIKKERAEEDDEAEERREAGCERSGRRGRPSHLSPGLRHTLAQFTLSSQSSLGGPAAFSARGRQNETVLPPPPPPSTPVLAPCDSSTELTHALLEGEAISCFAVGGEKRLCLPQVLNSVLRHFSLQQINAVCDELYVYCSRCRADQLHVLKVLGVLPLNAPSCGLITLTDAQRLCNALLRSGHAPPPSPSPPPSPLKEGGGSFQVEHRCLGKGQGLFVGALYSRPDAACIQCARCRLLFSPPRFVMHSHRLPDRRTCHWGFDSARWPRYLQLARKYLGTQDEAPYKKLLEEMKEKFSAAHKKPLDSPRQGSCSIRSPSEKLQGGDPEEKASRYLYPDVKEEPDVTADDTHPSCFLYKFDEGEAAGVSPGKADGQVSVEVLRTLLKRHYSQESASKEVRLKLSLADVGRTFRRASGHEHRPRLVTTEMCQGEETCAALLDEDTTLEEGRDGMVPEIVQLYHRQQEVLNATLQKHKQLEAELAAVRRGRAPVRSELLTEPETVHAEDSLKEPATVETERAQKCTCASAAQSLPEAHYAVQLSELRRRLDRAEEDREELQEALRQEREAREKLELVIAQLRQQLSDSHPVSGRAAPGAAAVWS</sequence>
<dbReference type="Ensembl" id="ENSSFOT00015064654.1">
    <property type="protein sequence ID" value="ENSSFOP00015043164.1"/>
    <property type="gene ID" value="ENSSFOG00015029120.1"/>
</dbReference>
<organism evidence="5 6">
    <name type="scientific">Scleropages formosus</name>
    <name type="common">Asian bonytongue</name>
    <name type="synonym">Osteoglossum formosum</name>
    <dbReference type="NCBI Taxonomy" id="113540"/>
    <lineage>
        <taxon>Eukaryota</taxon>
        <taxon>Metazoa</taxon>
        <taxon>Chordata</taxon>
        <taxon>Craniata</taxon>
        <taxon>Vertebrata</taxon>
        <taxon>Euteleostomi</taxon>
        <taxon>Actinopterygii</taxon>
        <taxon>Neopterygii</taxon>
        <taxon>Teleostei</taxon>
        <taxon>Osteoglossocephala</taxon>
        <taxon>Osteoglossomorpha</taxon>
        <taxon>Osteoglossiformes</taxon>
        <taxon>Osteoglossidae</taxon>
        <taxon>Scleropages</taxon>
    </lineage>
</organism>
<accession>A0A8C9T232</accession>
<keyword evidence="2" id="KW-0175">Coiled coil</keyword>
<name>A0A8C9T232_SCLFO</name>
<dbReference type="InterPro" id="IPR014890">
    <property type="entry name" value="c-SKI_SMAD4-bd_dom"/>
</dbReference>
<feature type="domain" description="c-SKI SMAD4-binding" evidence="4">
    <location>
        <begin position="259"/>
        <end position="354"/>
    </location>
</feature>
<reference evidence="5" key="2">
    <citation type="submission" date="2025-08" db="UniProtKB">
        <authorList>
            <consortium name="Ensembl"/>
        </authorList>
    </citation>
    <scope>IDENTIFICATION</scope>
</reference>
<dbReference type="InterPro" id="IPR037000">
    <property type="entry name" value="Ski_DNA-bd_sf"/>
</dbReference>
<feature type="coiled-coil region" evidence="2">
    <location>
        <begin position="516"/>
        <end position="543"/>
    </location>
</feature>
<dbReference type="Gene3D" id="3.10.390.10">
    <property type="entry name" value="SAND domain-like"/>
    <property type="match status" value="1"/>
</dbReference>
<dbReference type="AlphaFoldDB" id="A0A8C9T232"/>
<evidence type="ECO:0000313" key="6">
    <source>
        <dbReference type="Proteomes" id="UP000694397"/>
    </source>
</evidence>
<reference evidence="5 6" key="1">
    <citation type="submission" date="2019-04" db="EMBL/GenBank/DDBJ databases">
        <authorList>
            <consortium name="Wellcome Sanger Institute Data Sharing"/>
        </authorList>
    </citation>
    <scope>NUCLEOTIDE SEQUENCE [LARGE SCALE GENOMIC DNA]</scope>
</reference>
<dbReference type="FunFam" id="3.10.260.20:FF:000002">
    <property type="entry name" value="SKI-like oncogene a"/>
    <property type="match status" value="1"/>
</dbReference>
<dbReference type="PANTHER" id="PTHR10005:SF3">
    <property type="entry name" value="SKI-LIKE PROTEIN"/>
    <property type="match status" value="1"/>
</dbReference>
<dbReference type="GO" id="GO:0000981">
    <property type="term" value="F:DNA-binding transcription factor activity, RNA polymerase II-specific"/>
    <property type="evidence" value="ECO:0007669"/>
    <property type="project" value="TreeGrafter"/>
</dbReference>
<evidence type="ECO:0000256" key="3">
    <source>
        <dbReference type="SAM" id="MobiDB-lite"/>
    </source>
</evidence>